<feature type="region of interest" description="Disordered" evidence="1">
    <location>
        <begin position="1"/>
        <end position="27"/>
    </location>
</feature>
<evidence type="ECO:0000313" key="2">
    <source>
        <dbReference type="EMBL" id="KAK3802757.1"/>
    </source>
</evidence>
<evidence type="ECO:0000313" key="3">
    <source>
        <dbReference type="Proteomes" id="UP001283361"/>
    </source>
</evidence>
<name>A0AAE1EDC1_9GAST</name>
<dbReference type="EMBL" id="JAWDGP010000216">
    <property type="protein sequence ID" value="KAK3802757.1"/>
    <property type="molecule type" value="Genomic_DNA"/>
</dbReference>
<organism evidence="2 3">
    <name type="scientific">Elysia crispata</name>
    <name type="common">lettuce slug</name>
    <dbReference type="NCBI Taxonomy" id="231223"/>
    <lineage>
        <taxon>Eukaryota</taxon>
        <taxon>Metazoa</taxon>
        <taxon>Spiralia</taxon>
        <taxon>Lophotrochozoa</taxon>
        <taxon>Mollusca</taxon>
        <taxon>Gastropoda</taxon>
        <taxon>Heterobranchia</taxon>
        <taxon>Euthyneura</taxon>
        <taxon>Panpulmonata</taxon>
        <taxon>Sacoglossa</taxon>
        <taxon>Placobranchoidea</taxon>
        <taxon>Plakobranchidae</taxon>
        <taxon>Elysia</taxon>
    </lineage>
</organism>
<dbReference type="Proteomes" id="UP001283361">
    <property type="component" value="Unassembled WGS sequence"/>
</dbReference>
<evidence type="ECO:0000256" key="1">
    <source>
        <dbReference type="SAM" id="MobiDB-lite"/>
    </source>
</evidence>
<accession>A0AAE1EDC1</accession>
<sequence>MPHLRTGSFGPTYTVSSDRVGGGRRGLTSGQVHISPLTILGPCSLCSIPQSKTSIDLFITMNSYGTLSSCFSPAERDER</sequence>
<keyword evidence="3" id="KW-1185">Reference proteome</keyword>
<reference evidence="2" key="1">
    <citation type="journal article" date="2023" name="G3 (Bethesda)">
        <title>A reference genome for the long-term kleptoplast-retaining sea slug Elysia crispata morphotype clarki.</title>
        <authorList>
            <person name="Eastman K.E."/>
            <person name="Pendleton A.L."/>
            <person name="Shaikh M.A."/>
            <person name="Suttiyut T."/>
            <person name="Ogas R."/>
            <person name="Tomko P."/>
            <person name="Gavelis G."/>
            <person name="Widhalm J.R."/>
            <person name="Wisecaver J.H."/>
        </authorList>
    </citation>
    <scope>NUCLEOTIDE SEQUENCE</scope>
    <source>
        <strain evidence="2">ECLA1</strain>
    </source>
</reference>
<dbReference type="AlphaFoldDB" id="A0AAE1EDC1"/>
<gene>
    <name evidence="2" type="ORF">RRG08_012272</name>
</gene>
<protein>
    <submittedName>
        <fullName evidence="2">Uncharacterized protein</fullName>
    </submittedName>
</protein>
<comment type="caution">
    <text evidence="2">The sequence shown here is derived from an EMBL/GenBank/DDBJ whole genome shotgun (WGS) entry which is preliminary data.</text>
</comment>
<proteinExistence type="predicted"/>